<keyword evidence="3" id="KW-1185">Reference proteome</keyword>
<evidence type="ECO:0000259" key="1">
    <source>
        <dbReference type="Pfam" id="PF12680"/>
    </source>
</evidence>
<protein>
    <recommendedName>
        <fullName evidence="1">SnoaL-like domain-containing protein</fullName>
    </recommendedName>
</protein>
<evidence type="ECO:0000313" key="2">
    <source>
        <dbReference type="EMBL" id="KKK25631.1"/>
    </source>
</evidence>
<proteinExistence type="predicted"/>
<dbReference type="InterPro" id="IPR032710">
    <property type="entry name" value="NTF2-like_dom_sf"/>
</dbReference>
<feature type="domain" description="SnoaL-like" evidence="1">
    <location>
        <begin position="15"/>
        <end position="117"/>
    </location>
</feature>
<dbReference type="OrthoDB" id="4223701at2759"/>
<comment type="caution">
    <text evidence="2">The sequence shown here is derived from an EMBL/GenBank/DDBJ whole genome shotgun (WGS) entry which is preliminary data.</text>
</comment>
<dbReference type="EMBL" id="JZBS01000710">
    <property type="protein sequence ID" value="KKK25631.1"/>
    <property type="molecule type" value="Genomic_DNA"/>
</dbReference>
<reference evidence="2 3" key="1">
    <citation type="submission" date="2015-02" db="EMBL/GenBank/DDBJ databases">
        <title>Draft Genome Sequences of Two Closely-Related Aflatoxigenic Aspergillus Species Obtained from the Cote d'Ivoire.</title>
        <authorList>
            <person name="Moore G.G."/>
            <person name="Beltz S.B."/>
            <person name="Mack B.M."/>
        </authorList>
    </citation>
    <scope>NUCLEOTIDE SEQUENCE [LARGE SCALE GENOMIC DNA]</scope>
    <source>
        <strain evidence="2 3">SRRC1468</strain>
    </source>
</reference>
<dbReference type="SUPFAM" id="SSF54427">
    <property type="entry name" value="NTF2-like"/>
    <property type="match status" value="1"/>
</dbReference>
<accession>A0A0F8VR21</accession>
<name>A0A0F8VR21_9EURO</name>
<dbReference type="Pfam" id="PF12680">
    <property type="entry name" value="SnoaL_2"/>
    <property type="match status" value="1"/>
</dbReference>
<organism evidence="2 3">
    <name type="scientific">Aspergillus rambellii</name>
    <dbReference type="NCBI Taxonomy" id="308745"/>
    <lineage>
        <taxon>Eukaryota</taxon>
        <taxon>Fungi</taxon>
        <taxon>Dikarya</taxon>
        <taxon>Ascomycota</taxon>
        <taxon>Pezizomycotina</taxon>
        <taxon>Eurotiomycetes</taxon>
        <taxon>Eurotiomycetidae</taxon>
        <taxon>Eurotiales</taxon>
        <taxon>Aspergillaceae</taxon>
        <taxon>Aspergillus</taxon>
        <taxon>Aspergillus subgen. Nidulantes</taxon>
    </lineage>
</organism>
<sequence length="129" mass="14099">MTAGMKATLATLPTSFFRAVDNRDIDAVLAHFSPDATFTVQTDNVTYTGESEIRAMFTKLINSAQTISHEVTGTVVDLARGRIATEQRFTVQYADGTSTETCNGSFFDVGQDGKFTRFVVWMSGVNPVK</sequence>
<dbReference type="InterPro" id="IPR037401">
    <property type="entry name" value="SnoaL-like"/>
</dbReference>
<evidence type="ECO:0000313" key="3">
    <source>
        <dbReference type="Proteomes" id="UP000034291"/>
    </source>
</evidence>
<dbReference type="Proteomes" id="UP000034291">
    <property type="component" value="Unassembled WGS sequence"/>
</dbReference>
<dbReference type="AlphaFoldDB" id="A0A0F8VR21"/>
<gene>
    <name evidence="2" type="ORF">ARAM_003676</name>
</gene>
<dbReference type="Gene3D" id="3.10.450.50">
    <property type="match status" value="1"/>
</dbReference>